<dbReference type="Proteomes" id="UP001497457">
    <property type="component" value="Chromosome 13rd"/>
</dbReference>
<feature type="transmembrane region" description="Helical" evidence="11">
    <location>
        <begin position="267"/>
        <end position="288"/>
    </location>
</feature>
<evidence type="ECO:0000313" key="13">
    <source>
        <dbReference type="EMBL" id="CAL4919119.1"/>
    </source>
</evidence>
<keyword evidence="7" id="KW-0406">Ion transport</keyword>
<feature type="transmembrane region" description="Helical" evidence="11">
    <location>
        <begin position="125"/>
        <end position="144"/>
    </location>
</feature>
<dbReference type="InterPro" id="IPR003280">
    <property type="entry name" value="2pore_dom_K_chnl"/>
</dbReference>
<keyword evidence="6 11" id="KW-1133">Transmembrane helix</keyword>
<dbReference type="PROSITE" id="PS00018">
    <property type="entry name" value="EF_HAND_1"/>
    <property type="match status" value="1"/>
</dbReference>
<dbReference type="FunFam" id="1.10.287.70:FF:000128">
    <property type="entry name" value="Two-pore potassium channel 1"/>
    <property type="match status" value="1"/>
</dbReference>
<feature type="transmembrane region" description="Helical" evidence="11">
    <location>
        <begin position="92"/>
        <end position="113"/>
    </location>
</feature>
<feature type="compositionally biased region" description="Polar residues" evidence="10">
    <location>
        <begin position="50"/>
        <end position="69"/>
    </location>
</feature>
<feature type="compositionally biased region" description="Polar residues" evidence="10">
    <location>
        <begin position="1"/>
        <end position="10"/>
    </location>
</feature>
<evidence type="ECO:0000256" key="3">
    <source>
        <dbReference type="ARBA" id="ARBA00022448"/>
    </source>
</evidence>
<evidence type="ECO:0000259" key="12">
    <source>
        <dbReference type="Pfam" id="PF07885"/>
    </source>
</evidence>
<dbReference type="EMBL" id="OZ075123">
    <property type="protein sequence ID" value="CAL4919119.1"/>
    <property type="molecule type" value="Genomic_DNA"/>
</dbReference>
<comment type="subcellular location">
    <subcellularLocation>
        <location evidence="1">Membrane</location>
        <topology evidence="1">Multi-pass membrane protein</topology>
    </subcellularLocation>
</comment>
<keyword evidence="8 11" id="KW-0472">Membrane</keyword>
<dbReference type="Gene3D" id="1.10.287.70">
    <property type="match status" value="2"/>
</dbReference>
<dbReference type="SUPFAM" id="SSF47473">
    <property type="entry name" value="EF-hand"/>
    <property type="match status" value="1"/>
</dbReference>
<name>A0ABC8X5F6_9POAL</name>
<keyword evidence="14" id="KW-1185">Reference proteome</keyword>
<evidence type="ECO:0000256" key="11">
    <source>
        <dbReference type="SAM" id="Phobius"/>
    </source>
</evidence>
<evidence type="ECO:0000313" key="14">
    <source>
        <dbReference type="Proteomes" id="UP001497457"/>
    </source>
</evidence>
<evidence type="ECO:0000256" key="10">
    <source>
        <dbReference type="SAM" id="MobiDB-lite"/>
    </source>
</evidence>
<evidence type="ECO:0000256" key="7">
    <source>
        <dbReference type="ARBA" id="ARBA00023065"/>
    </source>
</evidence>
<proteinExistence type="inferred from homology"/>
<gene>
    <name evidence="13" type="ORF">URODEC1_LOCUS19579</name>
</gene>
<dbReference type="InterPro" id="IPR018247">
    <property type="entry name" value="EF_Hand_1_Ca_BS"/>
</dbReference>
<keyword evidence="4 11" id="KW-0812">Transmembrane</keyword>
<protein>
    <recommendedName>
        <fullName evidence="12">Potassium channel domain-containing protein</fullName>
    </recommendedName>
</protein>
<evidence type="ECO:0000256" key="4">
    <source>
        <dbReference type="ARBA" id="ARBA00022692"/>
    </source>
</evidence>
<evidence type="ECO:0000256" key="8">
    <source>
        <dbReference type="ARBA" id="ARBA00023136"/>
    </source>
</evidence>
<dbReference type="GO" id="GO:0034220">
    <property type="term" value="P:monoatomic ion transmembrane transport"/>
    <property type="evidence" value="ECO:0007669"/>
    <property type="project" value="UniProtKB-KW"/>
</dbReference>
<evidence type="ECO:0000256" key="6">
    <source>
        <dbReference type="ARBA" id="ARBA00022989"/>
    </source>
</evidence>
<feature type="transmembrane region" description="Helical" evidence="11">
    <location>
        <begin position="211"/>
        <end position="232"/>
    </location>
</feature>
<keyword evidence="5" id="KW-0106">Calcium</keyword>
<feature type="region of interest" description="Disordered" evidence="10">
    <location>
        <begin position="1"/>
        <end position="76"/>
    </location>
</feature>
<dbReference type="InterPro" id="IPR013099">
    <property type="entry name" value="K_chnl_dom"/>
</dbReference>
<reference evidence="13 14" key="2">
    <citation type="submission" date="2024-10" db="EMBL/GenBank/DDBJ databases">
        <authorList>
            <person name="Ryan C."/>
        </authorList>
    </citation>
    <scope>NUCLEOTIDE SEQUENCE [LARGE SCALE GENOMIC DNA]</scope>
</reference>
<evidence type="ECO:0000256" key="9">
    <source>
        <dbReference type="ARBA" id="ARBA00023303"/>
    </source>
</evidence>
<keyword evidence="3" id="KW-0813">Transport</keyword>
<accession>A0ABC8X5F6</accession>
<feature type="domain" description="Potassium channel" evidence="12">
    <location>
        <begin position="98"/>
        <end position="178"/>
    </location>
</feature>
<dbReference type="SUPFAM" id="SSF81324">
    <property type="entry name" value="Voltage-gated potassium channels"/>
    <property type="match status" value="2"/>
</dbReference>
<dbReference type="PRINTS" id="PR01333">
    <property type="entry name" value="2POREKCHANEL"/>
</dbReference>
<feature type="domain" description="Potassium channel" evidence="12">
    <location>
        <begin position="219"/>
        <end position="292"/>
    </location>
</feature>
<feature type="transmembrane region" description="Helical" evidence="11">
    <location>
        <begin position="150"/>
        <end position="170"/>
    </location>
</feature>
<dbReference type="Pfam" id="PF07885">
    <property type="entry name" value="Ion_trans_2"/>
    <property type="match status" value="2"/>
</dbReference>
<keyword evidence="9" id="KW-0407">Ion channel</keyword>
<evidence type="ECO:0000256" key="1">
    <source>
        <dbReference type="ARBA" id="ARBA00004141"/>
    </source>
</evidence>
<organism evidence="13 14">
    <name type="scientific">Urochloa decumbens</name>
    <dbReference type="NCBI Taxonomy" id="240449"/>
    <lineage>
        <taxon>Eukaryota</taxon>
        <taxon>Viridiplantae</taxon>
        <taxon>Streptophyta</taxon>
        <taxon>Embryophyta</taxon>
        <taxon>Tracheophyta</taxon>
        <taxon>Spermatophyta</taxon>
        <taxon>Magnoliopsida</taxon>
        <taxon>Liliopsida</taxon>
        <taxon>Poales</taxon>
        <taxon>Poaceae</taxon>
        <taxon>PACMAD clade</taxon>
        <taxon>Panicoideae</taxon>
        <taxon>Panicodae</taxon>
        <taxon>Paniceae</taxon>
        <taxon>Melinidinae</taxon>
        <taxon>Urochloa</taxon>
    </lineage>
</organism>
<dbReference type="PANTHER" id="PTHR11003">
    <property type="entry name" value="POTASSIUM CHANNEL, SUBFAMILY K"/>
    <property type="match status" value="1"/>
</dbReference>
<dbReference type="GO" id="GO:0005774">
    <property type="term" value="C:vacuolar membrane"/>
    <property type="evidence" value="ECO:0007669"/>
    <property type="project" value="UniProtKB-ARBA"/>
</dbReference>
<comment type="similarity">
    <text evidence="2">Belongs to the two pore domain potassium channel (TC 1.A.1.7) family.</text>
</comment>
<sequence>MELSFTQSLNKVAVGPGQAGSIQQASMEAPPNVLKRNSSEGANRVRRCRSTPSATTDQNPTPSDPTDQKPTPAERGSVLQSKELFKEVRPSFILVGLLLFVYLVAGAITFYIVMDQISGKRTNRALDALYFVVITMTSVGYGDLVPKSDTTKLLACAFVFIGMGLIALFISKVADYLVEKQKVLFYKALHMDMKGGDAKMLRAMETNRTKYKFYSVALLLAMVMVAGTVFLWKVEKLSFVDSFYCVCATITALGYGDKSFSSKLGRVFAIFWIITSTVILAQFFVYLAELYTERRQKMLAKWVLNRKITTMDLEAADLDGDRQVDAAEFIVYKLKELGKISQEDIYSFLEEFDKLDVDQAGTLSTDDLTIAQTSR</sequence>
<dbReference type="PANTHER" id="PTHR11003:SF291">
    <property type="entry name" value="IP11374P"/>
    <property type="match status" value="1"/>
</dbReference>
<dbReference type="AlphaFoldDB" id="A0ABC8X5F6"/>
<evidence type="ECO:0000256" key="2">
    <source>
        <dbReference type="ARBA" id="ARBA00010159"/>
    </source>
</evidence>
<reference evidence="14" key="1">
    <citation type="submission" date="2024-06" db="EMBL/GenBank/DDBJ databases">
        <authorList>
            <person name="Ryan C."/>
        </authorList>
    </citation>
    <scope>NUCLEOTIDE SEQUENCE [LARGE SCALE GENOMIC DNA]</scope>
</reference>
<evidence type="ECO:0000256" key="5">
    <source>
        <dbReference type="ARBA" id="ARBA00022837"/>
    </source>
</evidence>
<dbReference type="InterPro" id="IPR011992">
    <property type="entry name" value="EF-hand-dom_pair"/>
</dbReference>